<dbReference type="HOGENOM" id="CLU_074693_1_1_7"/>
<feature type="binding site" evidence="7">
    <location>
        <begin position="75"/>
        <end position="77"/>
    </location>
    <ligand>
        <name>substrate</name>
    </ligand>
</feature>
<comment type="function">
    <text evidence="6 7">Catalyzes the conversion of (8S)-3',8-cyclo-7,8-dihydroguanosine 5'-triphosphate to cyclic pyranopterin monophosphate (cPMP).</text>
</comment>
<feature type="domain" description="Molybdopterin cofactor biosynthesis C (MoaC)" evidence="8">
    <location>
        <begin position="15"/>
        <end position="150"/>
    </location>
</feature>
<feature type="active site" evidence="7">
    <location>
        <position position="128"/>
    </location>
</feature>
<evidence type="ECO:0000256" key="1">
    <source>
        <dbReference type="ARBA" id="ARBA00001637"/>
    </source>
</evidence>
<dbReference type="Proteomes" id="UP000010808">
    <property type="component" value="Chromosome"/>
</dbReference>
<dbReference type="NCBIfam" id="TIGR00581">
    <property type="entry name" value="moaC"/>
    <property type="match status" value="1"/>
</dbReference>
<evidence type="ECO:0000313" key="9">
    <source>
        <dbReference type="EMBL" id="CCO24947.1"/>
    </source>
</evidence>
<sequence>MSEFSHIDADGNAVMVDVSIKADTVRKAIAKGKVILNQKTFDLLQQKALPKGDALTAAKLAGIMGAKETHRLIPLCHPIALSYVDVRFFIDDKKNIIEVEAEARSTGKTGVEMEALIAVQVAAATIYDMCKAVQKDVIISDVRLVYKEGGKSGVFQAE</sequence>
<dbReference type="RefSeq" id="WP_015337545.1">
    <property type="nucleotide sequence ID" value="NC_020055.1"/>
</dbReference>
<evidence type="ECO:0000256" key="5">
    <source>
        <dbReference type="ARBA" id="ARBA00023239"/>
    </source>
</evidence>
<dbReference type="InterPro" id="IPR047594">
    <property type="entry name" value="MoaC_bact/euk"/>
</dbReference>
<comment type="similarity">
    <text evidence="7">Belongs to the MoaC family.</text>
</comment>
<dbReference type="CDD" id="cd01420">
    <property type="entry name" value="MoaC_PE"/>
    <property type="match status" value="1"/>
</dbReference>
<comment type="catalytic activity">
    <reaction evidence="1 7">
        <text>(8S)-3',8-cyclo-7,8-dihydroguanosine 5'-triphosphate = cyclic pyranopterin phosphate + diphosphate</text>
        <dbReference type="Rhea" id="RHEA:49580"/>
        <dbReference type="ChEBI" id="CHEBI:33019"/>
        <dbReference type="ChEBI" id="CHEBI:59648"/>
        <dbReference type="ChEBI" id="CHEBI:131766"/>
        <dbReference type="EC" id="4.6.1.17"/>
    </reaction>
</comment>
<dbReference type="PANTHER" id="PTHR22960:SF29">
    <property type="entry name" value="CYCLIC PYRANOPTERIN MONOPHOSPHATE SYNTHASE"/>
    <property type="match status" value="1"/>
</dbReference>
<evidence type="ECO:0000259" key="8">
    <source>
        <dbReference type="Pfam" id="PF01967"/>
    </source>
</evidence>
<reference evidence="9 10" key="1">
    <citation type="submission" date="2012-10" db="EMBL/GenBank/DDBJ databases">
        <authorList>
            <person name="Genoscope - CEA"/>
        </authorList>
    </citation>
    <scope>NUCLEOTIDE SEQUENCE [LARGE SCALE GENOMIC DNA]</scope>
    <source>
        <strain evidence="10">AM13 / DSM 14728</strain>
    </source>
</reference>
<gene>
    <name evidence="7 9" type="primary">moaC</name>
    <name evidence="9" type="ORF">DESAM_22680</name>
</gene>
<keyword evidence="10" id="KW-1185">Reference proteome</keyword>
<comment type="pathway">
    <text evidence="2 7">Cofactor biosynthesis; molybdopterin biosynthesis.</text>
</comment>
<dbReference type="InterPro" id="IPR036522">
    <property type="entry name" value="MoaC_sf"/>
</dbReference>
<feature type="binding site" evidence="7">
    <location>
        <begin position="113"/>
        <end position="114"/>
    </location>
    <ligand>
        <name>substrate</name>
    </ligand>
</feature>
<evidence type="ECO:0000256" key="3">
    <source>
        <dbReference type="ARBA" id="ARBA00012575"/>
    </source>
</evidence>
<dbReference type="UniPathway" id="UPA00344"/>
<comment type="subunit">
    <text evidence="7">Homohexamer; trimer of dimers.</text>
</comment>
<organism evidence="9 10">
    <name type="scientific">Maridesulfovibrio hydrothermalis AM13 = DSM 14728</name>
    <dbReference type="NCBI Taxonomy" id="1121451"/>
    <lineage>
        <taxon>Bacteria</taxon>
        <taxon>Pseudomonadati</taxon>
        <taxon>Thermodesulfobacteriota</taxon>
        <taxon>Desulfovibrionia</taxon>
        <taxon>Desulfovibrionales</taxon>
        <taxon>Desulfovibrionaceae</taxon>
        <taxon>Maridesulfovibrio</taxon>
    </lineage>
</organism>
<dbReference type="Gene3D" id="3.30.70.640">
    <property type="entry name" value="Molybdopterin cofactor biosynthesis C (MoaC) domain"/>
    <property type="match status" value="1"/>
</dbReference>
<dbReference type="eggNOG" id="COG0315">
    <property type="taxonomic scope" value="Bacteria"/>
</dbReference>
<evidence type="ECO:0000256" key="7">
    <source>
        <dbReference type="HAMAP-Rule" id="MF_01224"/>
    </source>
</evidence>
<dbReference type="EMBL" id="FO203522">
    <property type="protein sequence ID" value="CCO24947.1"/>
    <property type="molecule type" value="Genomic_DNA"/>
</dbReference>
<dbReference type="KEGG" id="dhy:DESAM_22680"/>
<dbReference type="InterPro" id="IPR023045">
    <property type="entry name" value="MoaC"/>
</dbReference>
<dbReference type="PATRIC" id="fig|1121451.3.peg.2891"/>
<name>L0RFF9_9BACT</name>
<keyword evidence="4 7" id="KW-0501">Molybdenum cofactor biosynthesis</keyword>
<proteinExistence type="inferred from homology"/>
<dbReference type="HAMAP" id="MF_01224_B">
    <property type="entry name" value="MoaC_B"/>
    <property type="match status" value="1"/>
</dbReference>
<dbReference type="GO" id="GO:0006777">
    <property type="term" value="P:Mo-molybdopterin cofactor biosynthetic process"/>
    <property type="evidence" value="ECO:0007669"/>
    <property type="project" value="UniProtKB-UniRule"/>
</dbReference>
<dbReference type="EC" id="4.6.1.17" evidence="3 7"/>
<protein>
    <recommendedName>
        <fullName evidence="3 7">Cyclic pyranopterin monophosphate synthase</fullName>
        <ecNumber evidence="3 7">4.6.1.17</ecNumber>
    </recommendedName>
    <alternativeName>
        <fullName evidence="7">Molybdenum cofactor biosynthesis protein C</fullName>
    </alternativeName>
</protein>
<accession>L0RFF9</accession>
<dbReference type="SUPFAM" id="SSF55040">
    <property type="entry name" value="Molybdenum cofactor biosynthesis protein C, MoaC"/>
    <property type="match status" value="1"/>
</dbReference>
<dbReference type="InterPro" id="IPR002820">
    <property type="entry name" value="Mopterin_CF_biosynth-C_dom"/>
</dbReference>
<evidence type="ECO:0000256" key="6">
    <source>
        <dbReference type="ARBA" id="ARBA00055087"/>
    </source>
</evidence>
<dbReference type="AlphaFoldDB" id="L0RFF9"/>
<evidence type="ECO:0000313" key="10">
    <source>
        <dbReference type="Proteomes" id="UP000010808"/>
    </source>
</evidence>
<dbReference type="NCBIfam" id="NF006870">
    <property type="entry name" value="PRK09364.1"/>
    <property type="match status" value="1"/>
</dbReference>
<keyword evidence="5 7" id="KW-0456">Lyase</keyword>
<dbReference type="OrthoDB" id="9794429at2"/>
<dbReference type="STRING" id="1121451.DESAM_22680"/>
<evidence type="ECO:0000256" key="2">
    <source>
        <dbReference type="ARBA" id="ARBA00005046"/>
    </source>
</evidence>
<evidence type="ECO:0000256" key="4">
    <source>
        <dbReference type="ARBA" id="ARBA00023150"/>
    </source>
</evidence>
<dbReference type="Pfam" id="PF01967">
    <property type="entry name" value="MoaC"/>
    <property type="match status" value="1"/>
</dbReference>
<dbReference type="InterPro" id="IPR050105">
    <property type="entry name" value="MoCo_biosynth_MoaA/MoaC"/>
</dbReference>
<dbReference type="GO" id="GO:0061799">
    <property type="term" value="F:cyclic pyranopterin monophosphate synthase activity"/>
    <property type="evidence" value="ECO:0007669"/>
    <property type="project" value="UniProtKB-UniRule"/>
</dbReference>
<dbReference type="PANTHER" id="PTHR22960">
    <property type="entry name" value="MOLYBDOPTERIN COFACTOR SYNTHESIS PROTEIN A"/>
    <property type="match status" value="1"/>
</dbReference>